<dbReference type="Pfam" id="PF00395">
    <property type="entry name" value="SLH"/>
    <property type="match status" value="3"/>
</dbReference>
<dbReference type="InterPro" id="IPR051465">
    <property type="entry name" value="Cell_Envelope_Struct_Comp"/>
</dbReference>
<organism evidence="4 5">
    <name type="scientific">Candidatus Monoglobus merdigallinarum</name>
    <dbReference type="NCBI Taxonomy" id="2838698"/>
    <lineage>
        <taxon>Bacteria</taxon>
        <taxon>Bacillati</taxon>
        <taxon>Bacillota</taxon>
        <taxon>Clostridia</taxon>
        <taxon>Monoglobales</taxon>
        <taxon>Monoglobaceae</taxon>
        <taxon>Monoglobus</taxon>
    </lineage>
</organism>
<evidence type="ECO:0000259" key="3">
    <source>
        <dbReference type="PROSITE" id="PS51272"/>
    </source>
</evidence>
<keyword evidence="2" id="KW-0732">Signal</keyword>
<keyword evidence="1" id="KW-0677">Repeat</keyword>
<dbReference type="InterPro" id="IPR011493">
    <property type="entry name" value="GLUG"/>
</dbReference>
<dbReference type="PROSITE" id="PS51272">
    <property type="entry name" value="SLH"/>
    <property type="match status" value="2"/>
</dbReference>
<dbReference type="Gene3D" id="2.160.20.110">
    <property type="match status" value="3"/>
</dbReference>
<evidence type="ECO:0000313" key="4">
    <source>
        <dbReference type="EMBL" id="HIV85589.1"/>
    </source>
</evidence>
<feature type="signal peptide" evidence="2">
    <location>
        <begin position="1"/>
        <end position="28"/>
    </location>
</feature>
<feature type="domain" description="SLH" evidence="3">
    <location>
        <begin position="868"/>
        <end position="931"/>
    </location>
</feature>
<dbReference type="PANTHER" id="PTHR43308:SF5">
    <property type="entry name" value="S-LAYER PROTEIN _ PEPTIDOGLYCAN ENDO-BETA-N-ACETYLGLUCOSAMINIDASE"/>
    <property type="match status" value="1"/>
</dbReference>
<sequence>MRKLLSLLLSVIMTVSLLCGLTVTSVSAAETIEISNVADLMSMADSPNANFYLLNDIDAEDFSWQSVPSFSGNFYGNGYSISIKGAPLFETIESGATVQDLSIWGTEVSGETNVGVIAGTLKGTVKNCYAMGYASGTSVVGGLAGLIDGGTVSDCYASVTVSGSSGTIGGFAGKAENANISRCYSTSTVSGSTVEAGAFIGNNSSSTITNCYYGSDNSSQFLGVGMGSDTVTGLSSAQMNLASSFAGFDFTNTWNIIEGVTRPRLISINGLGTQQSPYRIHNTTDYSELLSAGCGSANAGKYYRLDYDIEGDLTTIGSNDNRFTGIFDGSNHVIRSNDNALFGAVESGATVKNVVLYGGSRTSADVFGFVANVNYGTIENCHVYDSGIAGSKDLGGIAGENVNGTISRCSVVNTAVSGSQTGIAGIAGYNSFGTISECVVRDGRISSGQNSIGGIVGDNTGGLAENCLVWGTSVRSSTSEAGGIAGRLYNGTLRNCYANQSTTAAENAGAIAGNIIEDGLIQNCYYNSERTAAAVGSTGDTTGALTSGGTKSTSSFSGFDFGAVWATDPDGDMTVAAVSGRGTKENPYIIRSGYDWNNAGDGINAAGERSYYALGNTAYGAGAIDSFSGSLDGRGHIMRGGTITNNLTSSGYIGNVVVFGGRAAQNVNGGKIENTAAISVPSSNGGFVGTLSGGSISNCAAFSGSISSDSAAGGFAAQVSGGSIINSYVRNISVGGSGFSGGFVGNNSGGRISNCYVYDGEVSSSNTAGGFAGRNDNGGVIENCYTNAAVSASGSYSGAFVGMNYAIIQNVFADNSAAAAFAALDEGTSAGVSLSSDGAVMPSAFIKTASTNLTVNDTTVYTQADQPTAQTGLTDISGHWAEATIRSLVEKGVVNGYEDNTFRPEDNVTKGEYIKLLMTATESGTSSNFTNYQDVNASWAREFVSRAVELGICDNVNTSATMFGVDEPITRAQASALMGRLLAPDVTGTPNFTDSAYIPDWAANPIYASVQLGLLAGNDDGTFRPMNNLTRAESATIIERIMNLPTE</sequence>
<protein>
    <submittedName>
        <fullName evidence="4">S-layer homology domain-containing protein</fullName>
    </submittedName>
</protein>
<accession>A0A9D1PRL3</accession>
<dbReference type="EMBL" id="DXIJ01000041">
    <property type="protein sequence ID" value="HIV85589.1"/>
    <property type="molecule type" value="Genomic_DNA"/>
</dbReference>
<dbReference type="Proteomes" id="UP000824162">
    <property type="component" value="Unassembled WGS sequence"/>
</dbReference>
<dbReference type="PANTHER" id="PTHR43308">
    <property type="entry name" value="OUTER MEMBRANE PROTEIN ALPHA-RELATED"/>
    <property type="match status" value="1"/>
</dbReference>
<feature type="chain" id="PRO_5039278479" evidence="2">
    <location>
        <begin position="29"/>
        <end position="1047"/>
    </location>
</feature>
<feature type="domain" description="SLH" evidence="3">
    <location>
        <begin position="989"/>
        <end position="1047"/>
    </location>
</feature>
<evidence type="ECO:0000256" key="2">
    <source>
        <dbReference type="SAM" id="SignalP"/>
    </source>
</evidence>
<proteinExistence type="predicted"/>
<evidence type="ECO:0000256" key="1">
    <source>
        <dbReference type="ARBA" id="ARBA00022737"/>
    </source>
</evidence>
<gene>
    <name evidence="4" type="ORF">H9900_02130</name>
</gene>
<dbReference type="AlphaFoldDB" id="A0A9D1PRL3"/>
<evidence type="ECO:0000313" key="5">
    <source>
        <dbReference type="Proteomes" id="UP000824162"/>
    </source>
</evidence>
<dbReference type="InterPro" id="IPR001119">
    <property type="entry name" value="SLH_dom"/>
</dbReference>
<dbReference type="Pfam" id="PF07581">
    <property type="entry name" value="Glug"/>
    <property type="match status" value="1"/>
</dbReference>
<comment type="caution">
    <text evidence="4">The sequence shown here is derived from an EMBL/GenBank/DDBJ whole genome shotgun (WGS) entry which is preliminary data.</text>
</comment>
<name>A0A9D1PRL3_9FIRM</name>
<reference evidence="4" key="2">
    <citation type="submission" date="2021-04" db="EMBL/GenBank/DDBJ databases">
        <authorList>
            <person name="Gilroy R."/>
        </authorList>
    </citation>
    <scope>NUCLEOTIDE SEQUENCE</scope>
    <source>
        <strain evidence="4">5790</strain>
    </source>
</reference>
<reference evidence="4" key="1">
    <citation type="journal article" date="2021" name="PeerJ">
        <title>Extensive microbial diversity within the chicken gut microbiome revealed by metagenomics and culture.</title>
        <authorList>
            <person name="Gilroy R."/>
            <person name="Ravi A."/>
            <person name="Getino M."/>
            <person name="Pursley I."/>
            <person name="Horton D.L."/>
            <person name="Alikhan N.F."/>
            <person name="Baker D."/>
            <person name="Gharbi K."/>
            <person name="Hall N."/>
            <person name="Watson M."/>
            <person name="Adriaenssens E.M."/>
            <person name="Foster-Nyarko E."/>
            <person name="Jarju S."/>
            <person name="Secka A."/>
            <person name="Antonio M."/>
            <person name="Oren A."/>
            <person name="Chaudhuri R.R."/>
            <person name="La Ragione R."/>
            <person name="Hildebrand F."/>
            <person name="Pallen M.J."/>
        </authorList>
    </citation>
    <scope>NUCLEOTIDE SEQUENCE</scope>
    <source>
        <strain evidence="4">5790</strain>
    </source>
</reference>